<evidence type="ECO:0000313" key="1">
    <source>
        <dbReference type="EMBL" id="DAE14617.1"/>
    </source>
</evidence>
<organism evidence="1">
    <name type="scientific">Myoviridae sp. ctTRu92</name>
    <dbReference type="NCBI Taxonomy" id="2825111"/>
    <lineage>
        <taxon>Viruses</taxon>
        <taxon>Duplodnaviria</taxon>
        <taxon>Heunggongvirae</taxon>
        <taxon>Uroviricota</taxon>
        <taxon>Caudoviricetes</taxon>
    </lineage>
</organism>
<accession>A0A8S5Q711</accession>
<dbReference type="EMBL" id="BK015589">
    <property type="protein sequence ID" value="DAE14617.1"/>
    <property type="molecule type" value="Genomic_DNA"/>
</dbReference>
<proteinExistence type="predicted"/>
<reference evidence="1" key="1">
    <citation type="journal article" date="2021" name="Proc. Natl. Acad. Sci. U.S.A.">
        <title>A Catalog of Tens of Thousands of Viruses from Human Metagenomes Reveals Hidden Associations with Chronic Diseases.</title>
        <authorList>
            <person name="Tisza M.J."/>
            <person name="Buck C.B."/>
        </authorList>
    </citation>
    <scope>NUCLEOTIDE SEQUENCE</scope>
    <source>
        <strain evidence="1">CtTRu92</strain>
    </source>
</reference>
<protein>
    <submittedName>
        <fullName evidence="1">Uncharacterized protein</fullName>
    </submittedName>
</protein>
<sequence length="57" mass="6644">MIYEIMYMLSYLLKRKENVYKFSIMSSNSSFKYSFIPSTPFNSSSSEPYVSGSYKPS</sequence>
<name>A0A8S5Q711_9CAUD</name>